<dbReference type="Proteomes" id="UP000540014">
    <property type="component" value="Unassembled WGS sequence"/>
</dbReference>
<organism evidence="1 2">
    <name type="scientific">Faecalicoccus pleomorphus</name>
    <dbReference type="NCBI Taxonomy" id="1323"/>
    <lineage>
        <taxon>Bacteria</taxon>
        <taxon>Bacillati</taxon>
        <taxon>Bacillota</taxon>
        <taxon>Erysipelotrichia</taxon>
        <taxon>Erysipelotrichales</taxon>
        <taxon>Erysipelotrichaceae</taxon>
        <taxon>Faecalicoccus</taxon>
    </lineage>
</organism>
<name>A0A7X9NG18_9FIRM</name>
<accession>A0A7X9NG18</accession>
<dbReference type="AlphaFoldDB" id="A0A7X9NG18"/>
<evidence type="ECO:0000313" key="1">
    <source>
        <dbReference type="EMBL" id="NME43603.1"/>
    </source>
</evidence>
<reference evidence="1 2" key="1">
    <citation type="submission" date="2020-04" db="EMBL/GenBank/DDBJ databases">
        <authorList>
            <person name="Hitch T.C.A."/>
            <person name="Wylensek D."/>
            <person name="Clavel T."/>
        </authorList>
    </citation>
    <scope>NUCLEOTIDE SEQUENCE [LARGE SCALE GENOMIC DNA]</scope>
    <source>
        <strain evidence="1 2">BSM-383-APC-22F</strain>
    </source>
</reference>
<sequence length="45" mass="5096">MARKKRDPKKVALAQAILEAYQPETAEDMNNALKDLFGPMFEAML</sequence>
<evidence type="ECO:0000313" key="2">
    <source>
        <dbReference type="Proteomes" id="UP000540014"/>
    </source>
</evidence>
<comment type="caution">
    <text evidence="1">The sequence shown here is derived from an EMBL/GenBank/DDBJ whole genome shotgun (WGS) entry which is preliminary data.</text>
</comment>
<gene>
    <name evidence="1" type="ORF">HF861_01715</name>
</gene>
<dbReference type="EMBL" id="JABAFR010000003">
    <property type="protein sequence ID" value="NME43603.1"/>
    <property type="molecule type" value="Genomic_DNA"/>
</dbReference>
<protein>
    <submittedName>
        <fullName evidence="1">IS256 family transposase</fullName>
    </submittedName>
</protein>
<proteinExistence type="predicted"/>
<feature type="non-terminal residue" evidence="1">
    <location>
        <position position="45"/>
    </location>
</feature>